<accession>A0A6J6ZGW0</accession>
<protein>
    <submittedName>
        <fullName evidence="7">Unannotated protein</fullName>
    </submittedName>
</protein>
<dbReference type="InterPro" id="IPR029479">
    <property type="entry name" value="Nitroreductase"/>
</dbReference>
<dbReference type="SUPFAM" id="SSF55469">
    <property type="entry name" value="FMN-dependent nitroreductase-like"/>
    <property type="match status" value="1"/>
</dbReference>
<reference evidence="7" key="1">
    <citation type="submission" date="2020-05" db="EMBL/GenBank/DDBJ databases">
        <authorList>
            <person name="Chiriac C."/>
            <person name="Salcher M."/>
            <person name="Ghai R."/>
            <person name="Kavagutti S V."/>
        </authorList>
    </citation>
    <scope>NUCLEOTIDE SEQUENCE</scope>
</reference>
<evidence type="ECO:0000259" key="6">
    <source>
        <dbReference type="Pfam" id="PF00881"/>
    </source>
</evidence>
<sequence length="251" mass="28424">MASIPDKDFPSQISAFLASRRSTREFLPTAVPQEIIDQILTDSLTAPSWSNTRPFKVAIATGEVRDRISNEFLSRWAVLSQIMRKGVRNKLRLIYSRYGLPTSNRSIVKPYVQELRPRAQRVGKELYELFGVKRGDRTARDAQWGKNYSFFGAPVELFIYIHKSLHVYAASDAGLMMQNLMLSAHAHGLGTCAQGAVNIWDDVIRKEFDISKDYRLLCGMAIGYPADTPVNKFQANRIGLDELIIKPKKSR</sequence>
<dbReference type="EMBL" id="CAFABB010000060">
    <property type="protein sequence ID" value="CAB4819894.1"/>
    <property type="molecule type" value="Genomic_DNA"/>
</dbReference>
<dbReference type="Pfam" id="PF00881">
    <property type="entry name" value="Nitroreductase"/>
    <property type="match status" value="1"/>
</dbReference>
<evidence type="ECO:0000256" key="2">
    <source>
        <dbReference type="ARBA" id="ARBA00007118"/>
    </source>
</evidence>
<comment type="similarity">
    <text evidence="2">Belongs to the nitroreductase family.</text>
</comment>
<dbReference type="GO" id="GO:0016491">
    <property type="term" value="F:oxidoreductase activity"/>
    <property type="evidence" value="ECO:0007669"/>
    <property type="project" value="UniProtKB-KW"/>
</dbReference>
<dbReference type="InterPro" id="IPR000415">
    <property type="entry name" value="Nitroreductase-like"/>
</dbReference>
<dbReference type="Gene3D" id="3.40.109.10">
    <property type="entry name" value="NADH Oxidase"/>
    <property type="match status" value="1"/>
</dbReference>
<evidence type="ECO:0000256" key="4">
    <source>
        <dbReference type="ARBA" id="ARBA00022643"/>
    </source>
</evidence>
<evidence type="ECO:0000313" key="7">
    <source>
        <dbReference type="EMBL" id="CAB4819894.1"/>
    </source>
</evidence>
<dbReference type="PANTHER" id="PTHR43673">
    <property type="entry name" value="NAD(P)H NITROREDUCTASE YDGI-RELATED"/>
    <property type="match status" value="1"/>
</dbReference>
<proteinExistence type="inferred from homology"/>
<evidence type="ECO:0000256" key="3">
    <source>
        <dbReference type="ARBA" id="ARBA00022630"/>
    </source>
</evidence>
<name>A0A6J6ZGW0_9ZZZZ</name>
<feature type="domain" description="Nitroreductase" evidence="6">
    <location>
        <begin position="18"/>
        <end position="224"/>
    </location>
</feature>
<gene>
    <name evidence="7" type="ORF">UFOPK3162_00418</name>
</gene>
<keyword evidence="5" id="KW-0560">Oxidoreductase</keyword>
<comment type="cofactor">
    <cofactor evidence="1">
        <name>FMN</name>
        <dbReference type="ChEBI" id="CHEBI:58210"/>
    </cofactor>
</comment>
<dbReference type="PANTHER" id="PTHR43673:SF2">
    <property type="entry name" value="NITROREDUCTASE"/>
    <property type="match status" value="1"/>
</dbReference>
<dbReference type="CDD" id="cd02136">
    <property type="entry name" value="PnbA_NfnB-like"/>
    <property type="match status" value="1"/>
</dbReference>
<keyword evidence="4" id="KW-0288">FMN</keyword>
<organism evidence="7">
    <name type="scientific">freshwater metagenome</name>
    <dbReference type="NCBI Taxonomy" id="449393"/>
    <lineage>
        <taxon>unclassified sequences</taxon>
        <taxon>metagenomes</taxon>
        <taxon>ecological metagenomes</taxon>
    </lineage>
</organism>
<evidence type="ECO:0000256" key="5">
    <source>
        <dbReference type="ARBA" id="ARBA00023002"/>
    </source>
</evidence>
<evidence type="ECO:0000256" key="1">
    <source>
        <dbReference type="ARBA" id="ARBA00001917"/>
    </source>
</evidence>
<dbReference type="AlphaFoldDB" id="A0A6J6ZGW0"/>
<keyword evidence="3" id="KW-0285">Flavoprotein</keyword>